<dbReference type="GO" id="GO:0032880">
    <property type="term" value="P:regulation of protein localization"/>
    <property type="evidence" value="ECO:0007669"/>
    <property type="project" value="TreeGrafter"/>
</dbReference>
<dbReference type="PANTHER" id="PTHR14605">
    <property type="entry name" value="CHST5 PROTEIN"/>
    <property type="match status" value="1"/>
</dbReference>
<comment type="subcellular location">
    <subcellularLocation>
        <location evidence="1">Cell projection</location>
        <location evidence="1">Cilium membrane</location>
        <topology evidence="1">Multi-pass membrane protein</topology>
    </subcellularLocation>
</comment>
<sequence>MDGRLSGTSICRPITNCVGDLHFLQKRPLPSYGLVQINNTTTNSSDLFDQEDFHLANFFPLQIQKRNFEQNFSVDLLGILIREQNIVYQTDALELLKWAWMQYFAILIVVRYLIGELSSFLFDNHVLEV</sequence>
<comment type="function">
    <text evidence="11">Transmembrane component of the tectonic-like complex, a complex localized at the transition zone of primary cilia and acting as a barrier that prevents diffusion of transmembrane proteins between the cilia and plasma membranes. Required for ciliogenesis and sonic hedgehog/SHH signaling.</text>
</comment>
<dbReference type="AlphaFoldDB" id="A0A915EMK6"/>
<keyword evidence="8" id="KW-0472">Membrane</keyword>
<dbReference type="GO" id="GO:0060170">
    <property type="term" value="C:ciliary membrane"/>
    <property type="evidence" value="ECO:0007669"/>
    <property type="project" value="UniProtKB-SubCell"/>
</dbReference>
<dbReference type="WBParaSite" id="jg6956">
    <property type="protein sequence ID" value="jg6956"/>
    <property type="gene ID" value="jg6956"/>
</dbReference>
<evidence type="ECO:0000256" key="4">
    <source>
        <dbReference type="ARBA" id="ARBA00022475"/>
    </source>
</evidence>
<dbReference type="GO" id="GO:0035869">
    <property type="term" value="C:ciliary transition zone"/>
    <property type="evidence" value="ECO:0007669"/>
    <property type="project" value="TreeGrafter"/>
</dbReference>
<evidence type="ECO:0000256" key="1">
    <source>
        <dbReference type="ARBA" id="ARBA00004272"/>
    </source>
</evidence>
<keyword evidence="5" id="KW-0812">Transmembrane</keyword>
<organism evidence="12 13">
    <name type="scientific">Ditylenchus dipsaci</name>
    <dbReference type="NCBI Taxonomy" id="166011"/>
    <lineage>
        <taxon>Eukaryota</taxon>
        <taxon>Metazoa</taxon>
        <taxon>Ecdysozoa</taxon>
        <taxon>Nematoda</taxon>
        <taxon>Chromadorea</taxon>
        <taxon>Rhabditida</taxon>
        <taxon>Tylenchina</taxon>
        <taxon>Tylenchomorpha</taxon>
        <taxon>Sphaerularioidea</taxon>
        <taxon>Anguinidae</taxon>
        <taxon>Anguininae</taxon>
        <taxon>Ditylenchus</taxon>
    </lineage>
</organism>
<name>A0A915EMK6_9BILA</name>
<proteinExistence type="inferred from homology"/>
<dbReference type="PANTHER" id="PTHR14605:SF1">
    <property type="entry name" value="TRANSMEMBRANE PROTEIN 231"/>
    <property type="match status" value="1"/>
</dbReference>
<dbReference type="InterPro" id="IPR019306">
    <property type="entry name" value="TMEM231"/>
</dbReference>
<protein>
    <recommendedName>
        <fullName evidence="3">Transmembrane protein 231</fullName>
    </recommendedName>
</protein>
<dbReference type="Pfam" id="PF10149">
    <property type="entry name" value="TM231"/>
    <property type="match status" value="1"/>
</dbReference>
<comment type="similarity">
    <text evidence="2">Belongs to the TMEM231 family.</text>
</comment>
<keyword evidence="7" id="KW-0969">Cilium</keyword>
<dbReference type="Proteomes" id="UP000887574">
    <property type="component" value="Unplaced"/>
</dbReference>
<evidence type="ECO:0000256" key="3">
    <source>
        <dbReference type="ARBA" id="ARBA00015087"/>
    </source>
</evidence>
<evidence type="ECO:0000256" key="10">
    <source>
        <dbReference type="ARBA" id="ARBA00023273"/>
    </source>
</evidence>
<keyword evidence="4" id="KW-1003">Cell membrane</keyword>
<evidence type="ECO:0000256" key="9">
    <source>
        <dbReference type="ARBA" id="ARBA00023180"/>
    </source>
</evidence>
<evidence type="ECO:0000256" key="5">
    <source>
        <dbReference type="ARBA" id="ARBA00022692"/>
    </source>
</evidence>
<evidence type="ECO:0000256" key="6">
    <source>
        <dbReference type="ARBA" id="ARBA00022989"/>
    </source>
</evidence>
<evidence type="ECO:0000256" key="7">
    <source>
        <dbReference type="ARBA" id="ARBA00023069"/>
    </source>
</evidence>
<evidence type="ECO:0000256" key="2">
    <source>
        <dbReference type="ARBA" id="ARBA00009082"/>
    </source>
</evidence>
<dbReference type="GO" id="GO:0060271">
    <property type="term" value="P:cilium assembly"/>
    <property type="evidence" value="ECO:0007669"/>
    <property type="project" value="TreeGrafter"/>
</dbReference>
<keyword evidence="6" id="KW-1133">Transmembrane helix</keyword>
<keyword evidence="10" id="KW-0966">Cell projection</keyword>
<evidence type="ECO:0000313" key="13">
    <source>
        <dbReference type="WBParaSite" id="jg6956"/>
    </source>
</evidence>
<accession>A0A915EMK6</accession>
<keyword evidence="12" id="KW-1185">Reference proteome</keyword>
<reference evidence="13" key="1">
    <citation type="submission" date="2022-11" db="UniProtKB">
        <authorList>
            <consortium name="WormBaseParasite"/>
        </authorList>
    </citation>
    <scope>IDENTIFICATION</scope>
</reference>
<evidence type="ECO:0000256" key="8">
    <source>
        <dbReference type="ARBA" id="ARBA00023136"/>
    </source>
</evidence>
<evidence type="ECO:0000256" key="11">
    <source>
        <dbReference type="ARBA" id="ARBA00024803"/>
    </source>
</evidence>
<evidence type="ECO:0000313" key="12">
    <source>
        <dbReference type="Proteomes" id="UP000887574"/>
    </source>
</evidence>
<keyword evidence="9" id="KW-0325">Glycoprotein</keyword>